<comment type="caution">
    <text evidence="2">The sequence shown here is derived from an EMBL/GenBank/DDBJ whole genome shotgun (WGS) entry which is preliminary data.</text>
</comment>
<evidence type="ECO:0000313" key="3">
    <source>
        <dbReference type="Proteomes" id="UP001287286"/>
    </source>
</evidence>
<keyword evidence="3" id="KW-1185">Reference proteome</keyword>
<protein>
    <submittedName>
        <fullName evidence="2">Uncharacterized protein</fullName>
    </submittedName>
</protein>
<feature type="compositionally biased region" description="Basic and acidic residues" evidence="1">
    <location>
        <begin position="93"/>
        <end position="114"/>
    </location>
</feature>
<reference evidence="2 3" key="1">
    <citation type="journal article" date="2024" name="Microbiol. Resour. Announc.">
        <title>Genome annotations for the ascomycete fungi Trichoderma harzianum, Trichoderma aggressivum, and Purpureocillium lilacinum.</title>
        <authorList>
            <person name="Beijen E.P.W."/>
            <person name="Ohm R.A."/>
        </authorList>
    </citation>
    <scope>NUCLEOTIDE SEQUENCE [LARGE SCALE GENOMIC DNA]</scope>
    <source>
        <strain evidence="2 3">CBS 150709</strain>
    </source>
</reference>
<gene>
    <name evidence="2" type="ORF">Purlil1_13729</name>
</gene>
<dbReference type="EMBL" id="JAWRVI010000289">
    <property type="protein sequence ID" value="KAK4068682.1"/>
    <property type="molecule type" value="Genomic_DNA"/>
</dbReference>
<dbReference type="Proteomes" id="UP001287286">
    <property type="component" value="Unassembled WGS sequence"/>
</dbReference>
<organism evidence="2 3">
    <name type="scientific">Purpureocillium lilacinum</name>
    <name type="common">Paecilomyces lilacinus</name>
    <dbReference type="NCBI Taxonomy" id="33203"/>
    <lineage>
        <taxon>Eukaryota</taxon>
        <taxon>Fungi</taxon>
        <taxon>Dikarya</taxon>
        <taxon>Ascomycota</taxon>
        <taxon>Pezizomycotina</taxon>
        <taxon>Sordariomycetes</taxon>
        <taxon>Hypocreomycetidae</taxon>
        <taxon>Hypocreales</taxon>
        <taxon>Ophiocordycipitaceae</taxon>
        <taxon>Purpureocillium</taxon>
    </lineage>
</organism>
<proteinExistence type="predicted"/>
<name>A0ABR0BD95_PURLI</name>
<feature type="region of interest" description="Disordered" evidence="1">
    <location>
        <begin position="85"/>
        <end position="114"/>
    </location>
</feature>
<accession>A0ABR0BD95</accession>
<sequence length="114" mass="12729">MDHLVRRALAPHRRPFKRPKIVIHMFEACPGRFGAFGICDFAPPLMWASSTTTNERRRRGELSVYGPCSSHLACRCRDRHPIARPGTITPARADAKTSHAGEVHTERTGESKPA</sequence>
<evidence type="ECO:0000313" key="2">
    <source>
        <dbReference type="EMBL" id="KAK4068682.1"/>
    </source>
</evidence>
<evidence type="ECO:0000256" key="1">
    <source>
        <dbReference type="SAM" id="MobiDB-lite"/>
    </source>
</evidence>